<evidence type="ECO:0000313" key="4">
    <source>
        <dbReference type="EMBL" id="KJR84435.1"/>
    </source>
</evidence>
<dbReference type="RefSeq" id="XP_016587111.1">
    <property type="nucleotide sequence ID" value="XM_016735850.1"/>
</dbReference>
<dbReference type="VEuPathDB" id="FungiDB:SPSK_09274"/>
<evidence type="ECO:0000256" key="1">
    <source>
        <dbReference type="ARBA" id="ARBA00022801"/>
    </source>
</evidence>
<evidence type="ECO:0000259" key="3">
    <source>
        <dbReference type="Pfam" id="PF07859"/>
    </source>
</evidence>
<keyword evidence="1" id="KW-0378">Hydrolase</keyword>
<dbReference type="GO" id="GO:0016787">
    <property type="term" value="F:hydrolase activity"/>
    <property type="evidence" value="ECO:0007669"/>
    <property type="project" value="UniProtKB-KW"/>
</dbReference>
<name>A0A0F2M6N0_SPOSC</name>
<evidence type="ECO:0000313" key="5">
    <source>
        <dbReference type="Proteomes" id="UP000033710"/>
    </source>
</evidence>
<dbReference type="KEGG" id="ssck:SPSK_09274"/>
<dbReference type="InterPro" id="IPR013094">
    <property type="entry name" value="AB_hydrolase_3"/>
</dbReference>
<dbReference type="OrthoDB" id="2152029at2759"/>
<feature type="transmembrane region" description="Helical" evidence="2">
    <location>
        <begin position="22"/>
        <end position="41"/>
    </location>
</feature>
<dbReference type="InterPro" id="IPR050300">
    <property type="entry name" value="GDXG_lipolytic_enzyme"/>
</dbReference>
<reference evidence="4 5" key="1">
    <citation type="journal article" date="2014" name="BMC Genomics">
        <title>Comparative genomics of the major fungal agents of human and animal Sporotrichosis: Sporothrix schenckii and Sporothrix brasiliensis.</title>
        <authorList>
            <person name="Teixeira M.M."/>
            <person name="de Almeida L.G."/>
            <person name="Kubitschek-Barreira P."/>
            <person name="Alves F.L."/>
            <person name="Kioshima E.S."/>
            <person name="Abadio A.K."/>
            <person name="Fernandes L."/>
            <person name="Derengowski L.S."/>
            <person name="Ferreira K.S."/>
            <person name="Souza R.C."/>
            <person name="Ruiz J.C."/>
            <person name="de Andrade N.C."/>
            <person name="Paes H.C."/>
            <person name="Nicola A.M."/>
            <person name="Albuquerque P."/>
            <person name="Gerber A.L."/>
            <person name="Martins V.P."/>
            <person name="Peconick L.D."/>
            <person name="Neto A.V."/>
            <person name="Chaucanez C.B."/>
            <person name="Silva P.A."/>
            <person name="Cunha O.L."/>
            <person name="de Oliveira F.F."/>
            <person name="dos Santos T.C."/>
            <person name="Barros A.L."/>
            <person name="Soares M.A."/>
            <person name="de Oliveira L.M."/>
            <person name="Marini M.M."/>
            <person name="Villalobos-Duno H."/>
            <person name="Cunha M.M."/>
            <person name="de Hoog S."/>
            <person name="da Silveira J.F."/>
            <person name="Henrissat B."/>
            <person name="Nino-Vega G.A."/>
            <person name="Cisalpino P.S."/>
            <person name="Mora-Montes H.M."/>
            <person name="Almeida S.R."/>
            <person name="Stajich J.E."/>
            <person name="Lopes-Bezerra L.M."/>
            <person name="Vasconcelos A.T."/>
            <person name="Felipe M.S."/>
        </authorList>
    </citation>
    <scope>NUCLEOTIDE SEQUENCE [LARGE SCALE GENOMIC DNA]</scope>
    <source>
        <strain evidence="4 5">1099-18</strain>
    </source>
</reference>
<reference evidence="4 5" key="2">
    <citation type="journal article" date="2015" name="Eukaryot. Cell">
        <title>Asexual propagation of a virulent clone complex in a human and feline outbreak of sporotrichosis.</title>
        <authorList>
            <person name="Teixeira Mde M."/>
            <person name="Rodrigues A.M."/>
            <person name="Tsui C.K."/>
            <person name="de Almeida L.G."/>
            <person name="Van Diepeningen A.D."/>
            <person name="van den Ende B.G."/>
            <person name="Fernandes G.F."/>
            <person name="Kano R."/>
            <person name="Hamelin R.C."/>
            <person name="Lopes-Bezerra L.M."/>
            <person name="Vasconcelos A.T."/>
            <person name="de Hoog S."/>
            <person name="de Camargo Z.P."/>
            <person name="Felipe M.S."/>
        </authorList>
    </citation>
    <scope>NUCLEOTIDE SEQUENCE [LARGE SCALE GENOMIC DNA]</scope>
    <source>
        <strain evidence="4 5">1099-18</strain>
    </source>
</reference>
<dbReference type="Gene3D" id="3.40.50.1820">
    <property type="entry name" value="alpha/beta hydrolase"/>
    <property type="match status" value="1"/>
</dbReference>
<comment type="caution">
    <text evidence="4">The sequence shown here is derived from an EMBL/GenBank/DDBJ whole genome shotgun (WGS) entry which is preliminary data.</text>
</comment>
<dbReference type="EMBL" id="AXCR01000007">
    <property type="protein sequence ID" value="KJR84435.1"/>
    <property type="molecule type" value="Genomic_DNA"/>
</dbReference>
<gene>
    <name evidence="4" type="ORF">SPSK_09274</name>
</gene>
<evidence type="ECO:0000256" key="2">
    <source>
        <dbReference type="SAM" id="Phobius"/>
    </source>
</evidence>
<protein>
    <recommendedName>
        <fullName evidence="3">Alpha/beta hydrolase fold-3 domain-containing protein</fullName>
    </recommendedName>
</protein>
<accession>A0A0F2M6N0</accession>
<keyword evidence="2" id="KW-1133">Transmembrane helix</keyword>
<keyword evidence="2" id="KW-0812">Transmembrane</keyword>
<dbReference type="AlphaFoldDB" id="A0A0F2M6N0"/>
<dbReference type="PANTHER" id="PTHR48081:SF11">
    <property type="entry name" value="ALPHA_BETA HYDROLASE FOLD-3 DOMAIN-CONTAINING PROTEIN-RELATED"/>
    <property type="match status" value="1"/>
</dbReference>
<dbReference type="SUPFAM" id="SSF53474">
    <property type="entry name" value="alpha/beta-Hydrolases"/>
    <property type="match status" value="1"/>
</dbReference>
<dbReference type="InterPro" id="IPR029058">
    <property type="entry name" value="AB_hydrolase_fold"/>
</dbReference>
<keyword evidence="2" id="KW-0472">Membrane</keyword>
<sequence length="422" mass="46187">MEPSQSEVVAHRATRSTVFTRLLFIGAVVALLPKILALFILRKLLGPRSDVPGDLQRSIVRGATTLPLRLLHGRRPPFDVESVLAAPRFRNYDRQLCTKVSTGLGSAYWVCKGRPRGSSQPPRTQHPDPRESDLVLFYLHGGAYVYGEPLGSTLLLLRAAEIAAARGVNVSIFTVGYTLAPTGTFPLQQRQAVAAYRYLLDVEHVSPDKIVVSGESAGAHLALTCLMGIAQAKLPTPAASLLLFPWISLTNSSPSFERNKYKDVLTKSLLDRCAAEVLGKDAGAGAGAGMDSNIYEGVNWDQLELVDLTRQPTKGKGPRPLAWNQILPSFTWINVGEHDMFFDDIQTFIRQAEADGARVQLDMTQKKPHGWHSGDRSKANEFVQMDPDEAVPEGMLPGCDNVGQALLRVWDEAVSKSSRARP</sequence>
<dbReference type="Proteomes" id="UP000033710">
    <property type="component" value="Unassembled WGS sequence"/>
</dbReference>
<dbReference type="GeneID" id="27671127"/>
<organism evidence="4 5">
    <name type="scientific">Sporothrix schenckii 1099-18</name>
    <dbReference type="NCBI Taxonomy" id="1397361"/>
    <lineage>
        <taxon>Eukaryota</taxon>
        <taxon>Fungi</taxon>
        <taxon>Dikarya</taxon>
        <taxon>Ascomycota</taxon>
        <taxon>Pezizomycotina</taxon>
        <taxon>Sordariomycetes</taxon>
        <taxon>Sordariomycetidae</taxon>
        <taxon>Ophiostomatales</taxon>
        <taxon>Ophiostomataceae</taxon>
        <taxon>Sporothrix</taxon>
    </lineage>
</organism>
<feature type="domain" description="Alpha/beta hydrolase fold-3" evidence="3">
    <location>
        <begin position="136"/>
        <end position="281"/>
    </location>
</feature>
<dbReference type="Pfam" id="PF07859">
    <property type="entry name" value="Abhydrolase_3"/>
    <property type="match status" value="1"/>
</dbReference>
<dbReference type="PANTHER" id="PTHR48081">
    <property type="entry name" value="AB HYDROLASE SUPERFAMILY PROTEIN C4A8.06C"/>
    <property type="match status" value="1"/>
</dbReference>
<proteinExistence type="predicted"/>